<dbReference type="Pfam" id="PF13430">
    <property type="entry name" value="DUF4112"/>
    <property type="match status" value="1"/>
</dbReference>
<feature type="transmembrane region" description="Helical" evidence="1">
    <location>
        <begin position="26"/>
        <end position="48"/>
    </location>
</feature>
<keyword evidence="3" id="KW-1185">Reference proteome</keyword>
<dbReference type="EMBL" id="JANBQF010000023">
    <property type="protein sequence ID" value="KAJ2007556.1"/>
    <property type="molecule type" value="Genomic_DNA"/>
</dbReference>
<reference evidence="2" key="1">
    <citation type="submission" date="2022-07" db="EMBL/GenBank/DDBJ databases">
        <title>Phylogenomic reconstructions and comparative analyses of Kickxellomycotina fungi.</title>
        <authorList>
            <person name="Reynolds N.K."/>
            <person name="Stajich J.E."/>
            <person name="Barry K."/>
            <person name="Grigoriev I.V."/>
            <person name="Crous P."/>
            <person name="Smith M.E."/>
        </authorList>
    </citation>
    <scope>NUCLEOTIDE SEQUENCE</scope>
    <source>
        <strain evidence="2">IMI 214461</strain>
    </source>
</reference>
<feature type="transmembrane region" description="Helical" evidence="1">
    <location>
        <begin position="69"/>
        <end position="91"/>
    </location>
</feature>
<keyword evidence="1" id="KW-0472">Membrane</keyword>
<dbReference type="InterPro" id="IPR025187">
    <property type="entry name" value="DUF4112"/>
</dbReference>
<name>A0A9W8BJQ1_9FUNG</name>
<organism evidence="2 3">
    <name type="scientific">Coemansia thaxteri</name>
    <dbReference type="NCBI Taxonomy" id="2663907"/>
    <lineage>
        <taxon>Eukaryota</taxon>
        <taxon>Fungi</taxon>
        <taxon>Fungi incertae sedis</taxon>
        <taxon>Zoopagomycota</taxon>
        <taxon>Kickxellomycotina</taxon>
        <taxon>Kickxellomycetes</taxon>
        <taxon>Kickxellales</taxon>
        <taxon>Kickxellaceae</taxon>
        <taxon>Coemansia</taxon>
    </lineage>
</organism>
<evidence type="ECO:0000313" key="2">
    <source>
        <dbReference type="EMBL" id="KAJ2007556.1"/>
    </source>
</evidence>
<sequence>MDGLGQGFSQLQKLAHKYDGTPCTRYLPWALHPTLQLVPVIGNVIVFAQTAQFIRRVNQAAPMSSHERFEIWVSAVILLILGMVPVVGFYLTLYCTICSDYLVIASRSIQLRGDRNRVDIEAPMEMRAQSVRSFVLSPIAKPASVHIAESVKRQGSIMSSRSASSTKRGSVIKVEAPAAVVQEISKLDRVSRMNWMDEVMALSPTENYRTSL</sequence>
<gene>
    <name evidence="2" type="ORF">H4R26_000693</name>
</gene>
<keyword evidence="1" id="KW-0812">Transmembrane</keyword>
<dbReference type="OrthoDB" id="5554174at2759"/>
<keyword evidence="1" id="KW-1133">Transmembrane helix</keyword>
<evidence type="ECO:0000313" key="3">
    <source>
        <dbReference type="Proteomes" id="UP001150907"/>
    </source>
</evidence>
<dbReference type="Proteomes" id="UP001150907">
    <property type="component" value="Unassembled WGS sequence"/>
</dbReference>
<accession>A0A9W8BJQ1</accession>
<dbReference type="AlphaFoldDB" id="A0A9W8BJQ1"/>
<comment type="caution">
    <text evidence="2">The sequence shown here is derived from an EMBL/GenBank/DDBJ whole genome shotgun (WGS) entry which is preliminary data.</text>
</comment>
<protein>
    <submittedName>
        <fullName evidence="2">Uncharacterized protein</fullName>
    </submittedName>
</protein>
<proteinExistence type="predicted"/>
<feature type="non-terminal residue" evidence="2">
    <location>
        <position position="212"/>
    </location>
</feature>
<evidence type="ECO:0000256" key="1">
    <source>
        <dbReference type="SAM" id="Phobius"/>
    </source>
</evidence>